<dbReference type="EMBL" id="BMAT01008284">
    <property type="protein sequence ID" value="GFR81677.1"/>
    <property type="molecule type" value="Genomic_DNA"/>
</dbReference>
<dbReference type="GO" id="GO:0005829">
    <property type="term" value="C:cytosol"/>
    <property type="evidence" value="ECO:0007669"/>
    <property type="project" value="TreeGrafter"/>
</dbReference>
<dbReference type="GO" id="GO:0004326">
    <property type="term" value="F:tetrahydrofolylpolyglutamate synthase activity"/>
    <property type="evidence" value="ECO:0007669"/>
    <property type="project" value="InterPro"/>
</dbReference>
<gene>
    <name evidence="4" type="ORF">ElyMa_004076800</name>
</gene>
<reference evidence="4 5" key="1">
    <citation type="journal article" date="2021" name="Elife">
        <title>Chloroplast acquisition without the gene transfer in kleptoplastic sea slugs, Plakobranchus ocellatus.</title>
        <authorList>
            <person name="Maeda T."/>
            <person name="Takahashi S."/>
            <person name="Yoshida T."/>
            <person name="Shimamura S."/>
            <person name="Takaki Y."/>
            <person name="Nagai Y."/>
            <person name="Toyoda A."/>
            <person name="Suzuki Y."/>
            <person name="Arimoto A."/>
            <person name="Ishii H."/>
            <person name="Satoh N."/>
            <person name="Nishiyama T."/>
            <person name="Hasebe M."/>
            <person name="Maruyama T."/>
            <person name="Minagawa J."/>
            <person name="Obokata J."/>
            <person name="Shigenobu S."/>
        </authorList>
    </citation>
    <scope>NUCLEOTIDE SEQUENCE [LARGE SCALE GENOMIC DNA]</scope>
</reference>
<keyword evidence="2" id="KW-0547">Nucleotide-binding</keyword>
<name>A0AAV4G8C0_9GAST</name>
<sequence length="224" mass="24962">MSVSDIPRLETSVGDLDQATVQGLKACYWPGRTEIIRHEGITYYLDGAHTGESIENCAQWFKDVAGKEKAELESRNGKVIRLLLFNVTKKRNPVNLLRHLTDCQFDEAAFTPNLMSTVHHGNIMDHYDSNQGYEELTDIPKDNQKVWDALVNRQEPSQVFPCVLQALSWVTQGRDPLVKVADPSAVLPEVPHHCLDATHIQVLVTGSLLLVGPVLGILKPGFND</sequence>
<evidence type="ECO:0000256" key="1">
    <source>
        <dbReference type="ARBA" id="ARBA00022598"/>
    </source>
</evidence>
<protein>
    <submittedName>
        <fullName evidence="4">Folylpolyglutamate synthase</fullName>
    </submittedName>
</protein>
<comment type="caution">
    <text evidence="4">The sequence shown here is derived from an EMBL/GenBank/DDBJ whole genome shotgun (WGS) entry which is preliminary data.</text>
</comment>
<dbReference type="GO" id="GO:0005739">
    <property type="term" value="C:mitochondrion"/>
    <property type="evidence" value="ECO:0007669"/>
    <property type="project" value="TreeGrafter"/>
</dbReference>
<dbReference type="InterPro" id="IPR001645">
    <property type="entry name" value="Folylpolyglutamate_synth"/>
</dbReference>
<dbReference type="AlphaFoldDB" id="A0AAV4G8C0"/>
<evidence type="ECO:0000256" key="3">
    <source>
        <dbReference type="ARBA" id="ARBA00022840"/>
    </source>
</evidence>
<organism evidence="4 5">
    <name type="scientific">Elysia marginata</name>
    <dbReference type="NCBI Taxonomy" id="1093978"/>
    <lineage>
        <taxon>Eukaryota</taxon>
        <taxon>Metazoa</taxon>
        <taxon>Spiralia</taxon>
        <taxon>Lophotrochozoa</taxon>
        <taxon>Mollusca</taxon>
        <taxon>Gastropoda</taxon>
        <taxon>Heterobranchia</taxon>
        <taxon>Euthyneura</taxon>
        <taxon>Panpulmonata</taxon>
        <taxon>Sacoglossa</taxon>
        <taxon>Placobranchoidea</taxon>
        <taxon>Plakobranchidae</taxon>
        <taxon>Elysia</taxon>
    </lineage>
</organism>
<dbReference type="PANTHER" id="PTHR11136">
    <property type="entry name" value="FOLYLPOLYGLUTAMATE SYNTHASE-RELATED"/>
    <property type="match status" value="1"/>
</dbReference>
<dbReference type="GO" id="GO:0005524">
    <property type="term" value="F:ATP binding"/>
    <property type="evidence" value="ECO:0007669"/>
    <property type="project" value="UniProtKB-KW"/>
</dbReference>
<accession>A0AAV4G8C0</accession>
<keyword evidence="1" id="KW-0436">Ligase</keyword>
<dbReference type="SUPFAM" id="SSF53244">
    <property type="entry name" value="MurD-like peptide ligases, peptide-binding domain"/>
    <property type="match status" value="1"/>
</dbReference>
<proteinExistence type="predicted"/>
<evidence type="ECO:0000313" key="5">
    <source>
        <dbReference type="Proteomes" id="UP000762676"/>
    </source>
</evidence>
<dbReference type="Gene3D" id="3.90.190.20">
    <property type="entry name" value="Mur ligase, C-terminal domain"/>
    <property type="match status" value="1"/>
</dbReference>
<dbReference type="PANTHER" id="PTHR11136:SF5">
    <property type="entry name" value="FOLYLPOLYGLUTAMATE SYNTHASE, MITOCHONDRIAL"/>
    <property type="match status" value="1"/>
</dbReference>
<keyword evidence="5" id="KW-1185">Reference proteome</keyword>
<dbReference type="InterPro" id="IPR036615">
    <property type="entry name" value="Mur_ligase_C_dom_sf"/>
</dbReference>
<evidence type="ECO:0000256" key="2">
    <source>
        <dbReference type="ARBA" id="ARBA00022741"/>
    </source>
</evidence>
<dbReference type="Proteomes" id="UP000762676">
    <property type="component" value="Unassembled WGS sequence"/>
</dbReference>
<keyword evidence="3" id="KW-0067">ATP-binding</keyword>
<evidence type="ECO:0000313" key="4">
    <source>
        <dbReference type="EMBL" id="GFR81677.1"/>
    </source>
</evidence>